<evidence type="ECO:0000256" key="2">
    <source>
        <dbReference type="ARBA" id="ARBA00022598"/>
    </source>
</evidence>
<keyword evidence="8" id="KW-1185">Reference proteome</keyword>
<dbReference type="PANTHER" id="PTHR43272">
    <property type="entry name" value="LONG-CHAIN-FATTY-ACID--COA LIGASE"/>
    <property type="match status" value="1"/>
</dbReference>
<sequence>MREFSVPASATVSAEENLTDMVWANADRFATTVSFRRRIEGTWIDVTAADFAAQVMAVAKGLIAAGIEPGDRIALMSRTRYEWSLFDFALWAAGAVSVPIDETASIEQIEWVLTDSGARAVIVEDAAHRRRVDSVVSRLPEVGHLWHIEGPSAETGAAGAVDELTALGGAIANSTVRTRRREVRADQLATLIYTSDATGHAKGCELTHRNLLAQVRAEIAAHPTLLEPGNSVLMSLPMSQIFARTIAICAVYARTTLGHTSHTAGLLSDLGTYRPTFIPTVPRIFEKIYEGARSQAVAGGRGSVFDGAEETAIAYSRAVDGGGASVQLRLRHAMYDRLVYRRLRAMLGGRCLAVISGGAQLSEALTHFFRGAGVPILEGYGLSETSSAACVNRLDDTRIGTVGRPMAGVTVRIADDDEVLIKGEIVARGYWNNAAAGDAAMRDGWFHTGDLGALDTAGFLTITGRKKEIIVTAGGRKVVPATLEERVRLHPLVSRCMVVGDRRPFVGALITLDAAAITAWQANRGMAGTGIDALAKDPDLLRELQRAVDQANEAVSATESIKRFRVLVEDFSEANGDLTPDRRLQRVAIARSRALEIEAIYRS</sequence>
<evidence type="ECO:0000259" key="6">
    <source>
        <dbReference type="Pfam" id="PF00501"/>
    </source>
</evidence>
<accession>A0AAC9N036</accession>
<dbReference type="Pfam" id="PF23562">
    <property type="entry name" value="AMP-binding_C_3"/>
    <property type="match status" value="1"/>
</dbReference>
<dbReference type="EMBL" id="CP014859">
    <property type="protein sequence ID" value="AOS65129.1"/>
    <property type="molecule type" value="Genomic_DNA"/>
</dbReference>
<evidence type="ECO:0000256" key="4">
    <source>
        <dbReference type="ARBA" id="ARBA00023098"/>
    </source>
</evidence>
<dbReference type="RefSeq" id="WP_069851603.1">
    <property type="nucleotide sequence ID" value="NZ_CP014859.1"/>
</dbReference>
<name>A0AAC9N036_9PSEU</name>
<dbReference type="Gene3D" id="3.40.50.12780">
    <property type="entry name" value="N-terminal domain of ligase-like"/>
    <property type="match status" value="1"/>
</dbReference>
<evidence type="ECO:0000256" key="5">
    <source>
        <dbReference type="ARBA" id="ARBA00032875"/>
    </source>
</evidence>
<keyword evidence="4" id="KW-0443">Lipid metabolism</keyword>
<dbReference type="InterPro" id="IPR042099">
    <property type="entry name" value="ANL_N_sf"/>
</dbReference>
<dbReference type="AlphaFoldDB" id="A0AAC9N036"/>
<dbReference type="Pfam" id="PF00501">
    <property type="entry name" value="AMP-binding"/>
    <property type="match status" value="1"/>
</dbReference>
<proteinExistence type="inferred from homology"/>
<dbReference type="Proteomes" id="UP000095210">
    <property type="component" value="Chromosome"/>
</dbReference>
<reference evidence="8" key="1">
    <citation type="submission" date="2016-03" db="EMBL/GenBank/DDBJ databases">
        <title>Complete genome sequence of the type strain Actinoalloteichus hymeniacidonis DSM 45092.</title>
        <authorList>
            <person name="Schaffert L."/>
            <person name="Albersmeier A."/>
            <person name="Winkler A."/>
            <person name="Kalinowski J."/>
            <person name="Zotchev S."/>
            <person name="Ruckert C."/>
        </authorList>
    </citation>
    <scope>NUCLEOTIDE SEQUENCE [LARGE SCALE GENOMIC DNA]</scope>
    <source>
        <strain evidence="8">HPA177(T) (DSM 45092(T))</strain>
    </source>
</reference>
<evidence type="ECO:0000256" key="3">
    <source>
        <dbReference type="ARBA" id="ARBA00022832"/>
    </source>
</evidence>
<dbReference type="GO" id="GO:0004467">
    <property type="term" value="F:long-chain fatty acid-CoA ligase activity"/>
    <property type="evidence" value="ECO:0007669"/>
    <property type="project" value="TreeGrafter"/>
</dbReference>
<dbReference type="InterPro" id="IPR000873">
    <property type="entry name" value="AMP-dep_synth/lig_dom"/>
</dbReference>
<dbReference type="CDD" id="cd05907">
    <property type="entry name" value="VL_LC_FACS_like"/>
    <property type="match status" value="1"/>
</dbReference>
<keyword evidence="2 7" id="KW-0436">Ligase</keyword>
<evidence type="ECO:0000313" key="8">
    <source>
        <dbReference type="Proteomes" id="UP000095210"/>
    </source>
</evidence>
<dbReference type="SUPFAM" id="SSF56801">
    <property type="entry name" value="Acetyl-CoA synthetase-like"/>
    <property type="match status" value="1"/>
</dbReference>
<evidence type="ECO:0000313" key="7">
    <source>
        <dbReference type="EMBL" id="AOS65129.1"/>
    </source>
</evidence>
<gene>
    <name evidence="7" type="ORF">TL08_21710</name>
</gene>
<evidence type="ECO:0000256" key="1">
    <source>
        <dbReference type="ARBA" id="ARBA00006432"/>
    </source>
</evidence>
<dbReference type="GO" id="GO:0016020">
    <property type="term" value="C:membrane"/>
    <property type="evidence" value="ECO:0007669"/>
    <property type="project" value="TreeGrafter"/>
</dbReference>
<keyword evidence="3" id="KW-0276">Fatty acid metabolism</keyword>
<comment type="similarity">
    <text evidence="1">Belongs to the ATP-dependent AMP-binding enzyme family.</text>
</comment>
<organism evidence="7 8">
    <name type="scientific">Actinoalloteichus hymeniacidonis</name>
    <dbReference type="NCBI Taxonomy" id="340345"/>
    <lineage>
        <taxon>Bacteria</taxon>
        <taxon>Bacillati</taxon>
        <taxon>Actinomycetota</taxon>
        <taxon>Actinomycetes</taxon>
        <taxon>Pseudonocardiales</taxon>
        <taxon>Pseudonocardiaceae</taxon>
        <taxon>Actinoalloteichus</taxon>
    </lineage>
</organism>
<protein>
    <recommendedName>
        <fullName evidence="5">Acyl-CoA synthetase</fullName>
    </recommendedName>
</protein>
<feature type="domain" description="AMP-dependent synthetase/ligase" evidence="6">
    <location>
        <begin position="27"/>
        <end position="431"/>
    </location>
</feature>
<dbReference type="KEGG" id="ahm:TL08_21710"/>
<dbReference type="PANTHER" id="PTHR43272:SF32">
    <property type="entry name" value="AMP-DEPENDENT SYNTHETASE_LIGASE DOMAIN-CONTAINING PROTEIN"/>
    <property type="match status" value="1"/>
</dbReference>